<evidence type="ECO:0000256" key="1">
    <source>
        <dbReference type="SAM" id="SignalP"/>
    </source>
</evidence>
<evidence type="ECO:0000313" key="3">
    <source>
        <dbReference type="Proteomes" id="UP001165122"/>
    </source>
</evidence>
<reference evidence="3" key="1">
    <citation type="journal article" date="2023" name="Commun. Biol.">
        <title>Genome analysis of Parmales, the sister group of diatoms, reveals the evolutionary specialization of diatoms from phago-mixotrophs to photoautotrophs.</title>
        <authorList>
            <person name="Ban H."/>
            <person name="Sato S."/>
            <person name="Yoshikawa S."/>
            <person name="Yamada K."/>
            <person name="Nakamura Y."/>
            <person name="Ichinomiya M."/>
            <person name="Sato N."/>
            <person name="Blanc-Mathieu R."/>
            <person name="Endo H."/>
            <person name="Kuwata A."/>
            <person name="Ogata H."/>
        </authorList>
    </citation>
    <scope>NUCLEOTIDE SEQUENCE [LARGE SCALE GENOMIC DNA]</scope>
    <source>
        <strain evidence="3">NIES 3700</strain>
    </source>
</reference>
<dbReference type="AlphaFoldDB" id="A0A9W6ZF08"/>
<feature type="signal peptide" evidence="1">
    <location>
        <begin position="1"/>
        <end position="15"/>
    </location>
</feature>
<dbReference type="Proteomes" id="UP001165122">
    <property type="component" value="Unassembled WGS sequence"/>
</dbReference>
<feature type="chain" id="PRO_5040804064" evidence="1">
    <location>
        <begin position="16"/>
        <end position="136"/>
    </location>
</feature>
<dbReference type="OrthoDB" id="193118at2759"/>
<keyword evidence="1" id="KW-0732">Signal</keyword>
<dbReference type="EMBL" id="BRXW01000393">
    <property type="protein sequence ID" value="GMH50107.1"/>
    <property type="molecule type" value="Genomic_DNA"/>
</dbReference>
<gene>
    <name evidence="2" type="ORF">TrLO_g9413</name>
</gene>
<sequence>MKLIIISSLMSTASAFVTMPKPAFTLPLRASSSDPTDSAKTIIDATSHTSTWQDIWEYDGAMSNSYASHFVVGNWLKAMPCGAGLKDDCPQELSNPGVVPADVDVMGFLGVKRAEPIKKKGEEVIVESLRSANSFE</sequence>
<evidence type="ECO:0000313" key="2">
    <source>
        <dbReference type="EMBL" id="GMH50107.1"/>
    </source>
</evidence>
<name>A0A9W6ZF08_9STRA</name>
<protein>
    <submittedName>
        <fullName evidence="2">Uncharacterized protein</fullName>
    </submittedName>
</protein>
<keyword evidence="3" id="KW-1185">Reference proteome</keyword>
<proteinExistence type="predicted"/>
<comment type="caution">
    <text evidence="2">The sequence shown here is derived from an EMBL/GenBank/DDBJ whole genome shotgun (WGS) entry which is preliminary data.</text>
</comment>
<accession>A0A9W6ZF08</accession>
<organism evidence="2 3">
    <name type="scientific">Triparma laevis f. longispina</name>
    <dbReference type="NCBI Taxonomy" id="1714387"/>
    <lineage>
        <taxon>Eukaryota</taxon>
        <taxon>Sar</taxon>
        <taxon>Stramenopiles</taxon>
        <taxon>Ochrophyta</taxon>
        <taxon>Bolidophyceae</taxon>
        <taxon>Parmales</taxon>
        <taxon>Triparmaceae</taxon>
        <taxon>Triparma</taxon>
    </lineage>
</organism>